<organism evidence="2 3">
    <name type="scientific">Ottowia cancrivicina</name>
    <dbReference type="NCBI Taxonomy" id="3040346"/>
    <lineage>
        <taxon>Bacteria</taxon>
        <taxon>Pseudomonadati</taxon>
        <taxon>Pseudomonadota</taxon>
        <taxon>Betaproteobacteria</taxon>
        <taxon>Burkholderiales</taxon>
        <taxon>Comamonadaceae</taxon>
        <taxon>Ottowia</taxon>
    </lineage>
</organism>
<feature type="region of interest" description="Disordered" evidence="1">
    <location>
        <begin position="1"/>
        <end position="21"/>
    </location>
</feature>
<proteinExistence type="predicted"/>
<evidence type="ECO:0000313" key="3">
    <source>
        <dbReference type="Proteomes" id="UP001237156"/>
    </source>
</evidence>
<comment type="caution">
    <text evidence="2">The sequence shown here is derived from an EMBL/GenBank/DDBJ whole genome shotgun (WGS) entry which is preliminary data.</text>
</comment>
<dbReference type="Proteomes" id="UP001237156">
    <property type="component" value="Unassembled WGS sequence"/>
</dbReference>
<dbReference type="RefSeq" id="WP_279524596.1">
    <property type="nucleotide sequence ID" value="NZ_JARVII010000016.1"/>
</dbReference>
<name>A0AAW6RN31_9BURK</name>
<evidence type="ECO:0000313" key="2">
    <source>
        <dbReference type="EMBL" id="MDG9699756.1"/>
    </source>
</evidence>
<reference evidence="2 3" key="1">
    <citation type="submission" date="2023-04" db="EMBL/GenBank/DDBJ databases">
        <title>Ottowia paracancer sp. nov., isolated from human stomach.</title>
        <authorList>
            <person name="Song Y."/>
        </authorList>
    </citation>
    <scope>NUCLEOTIDE SEQUENCE [LARGE SCALE GENOMIC DNA]</scope>
    <source>
        <strain evidence="2 3">10c7w1</strain>
    </source>
</reference>
<evidence type="ECO:0000256" key="1">
    <source>
        <dbReference type="SAM" id="MobiDB-lite"/>
    </source>
</evidence>
<keyword evidence="3" id="KW-1185">Reference proteome</keyword>
<sequence length="89" mass="9762">MKSMKLKNAARAGSGGGQRRMKRGYFHSHCIFFAIHDEMTQMQAAALPRRQTSGSSESGVRALSAESLNRLSGRPFFLNFQSARAMPAA</sequence>
<protein>
    <submittedName>
        <fullName evidence="2">Uncharacterized protein</fullName>
    </submittedName>
</protein>
<dbReference type="AlphaFoldDB" id="A0AAW6RN31"/>
<dbReference type="EMBL" id="JARVII010000016">
    <property type="protein sequence ID" value="MDG9699756.1"/>
    <property type="molecule type" value="Genomic_DNA"/>
</dbReference>
<gene>
    <name evidence="2" type="ORF">QB898_08545</name>
</gene>
<accession>A0AAW6RN31</accession>